<dbReference type="OrthoDB" id="4133898at2759"/>
<reference evidence="2 3" key="1">
    <citation type="submission" date="2015-01" db="EMBL/GenBank/DDBJ databases">
        <title>The Genome Sequence of Exophiala xenobiotica CBS118157.</title>
        <authorList>
            <consortium name="The Broad Institute Genomics Platform"/>
            <person name="Cuomo C."/>
            <person name="de Hoog S."/>
            <person name="Gorbushina A."/>
            <person name="Stielow B."/>
            <person name="Teixiera M."/>
            <person name="Abouelleil A."/>
            <person name="Chapman S.B."/>
            <person name="Priest M."/>
            <person name="Young S.K."/>
            <person name="Wortman J."/>
            <person name="Nusbaum C."/>
            <person name="Birren B."/>
        </authorList>
    </citation>
    <scope>NUCLEOTIDE SEQUENCE [LARGE SCALE GENOMIC DNA]</scope>
    <source>
        <strain evidence="2 3">CBS 118157</strain>
    </source>
</reference>
<sequence length="321" mass="36600">MPFLPAIASPSLGHPSVHPIHKRLEQAAAHGFKLIEIVEADLDTVKAAEYVKKLCDKFGIKAFVFQPFWFYEGLVDRKEHEAKIKKLRLWMILVKILDVNLVQVPTNWLLEGTTGDMEIIVKDFVEMAEIGLEQDPIVSFAYEGVAWGTHIDTWQGTWEVVKRVNRRNFGLCLDSFHIAARVWGDPTASDGKNLDGEAKLKRSMEQLVAEVDVQKVFYVQIGDAERLDQPLDVGHPFYSETQLARMSWSRNARIFAFEEHENGCLPIEPILKAIVQGLKFEGYLSVEIFSRKLFDKDPAVPGQYAARGMKSWEKIMQKIKD</sequence>
<keyword evidence="3" id="KW-1185">Reference proteome</keyword>
<dbReference type="PANTHER" id="PTHR12110:SF21">
    <property type="entry name" value="XYLOSE ISOMERASE-LIKE TIM BARREL DOMAIN-CONTAINING PROTEIN"/>
    <property type="match status" value="1"/>
</dbReference>
<dbReference type="Proteomes" id="UP000054342">
    <property type="component" value="Unassembled WGS sequence"/>
</dbReference>
<feature type="domain" description="Xylose isomerase-like TIM barrel" evidence="1">
    <location>
        <begin position="24"/>
        <end position="306"/>
    </location>
</feature>
<dbReference type="SUPFAM" id="SSF51658">
    <property type="entry name" value="Xylose isomerase-like"/>
    <property type="match status" value="1"/>
</dbReference>
<accession>A0A0D2EUI1</accession>
<dbReference type="Gene3D" id="3.20.20.150">
    <property type="entry name" value="Divalent-metal-dependent TIM barrel enzymes"/>
    <property type="match status" value="1"/>
</dbReference>
<dbReference type="InterPro" id="IPR036237">
    <property type="entry name" value="Xyl_isomerase-like_sf"/>
</dbReference>
<dbReference type="AlphaFoldDB" id="A0A0D2EUI1"/>
<evidence type="ECO:0000313" key="2">
    <source>
        <dbReference type="EMBL" id="KIW51474.1"/>
    </source>
</evidence>
<dbReference type="EMBL" id="KN847322">
    <property type="protein sequence ID" value="KIW51474.1"/>
    <property type="molecule type" value="Genomic_DNA"/>
</dbReference>
<proteinExistence type="predicted"/>
<organism evidence="2 3">
    <name type="scientific">Exophiala xenobiotica</name>
    <dbReference type="NCBI Taxonomy" id="348802"/>
    <lineage>
        <taxon>Eukaryota</taxon>
        <taxon>Fungi</taxon>
        <taxon>Dikarya</taxon>
        <taxon>Ascomycota</taxon>
        <taxon>Pezizomycotina</taxon>
        <taxon>Eurotiomycetes</taxon>
        <taxon>Chaetothyriomycetidae</taxon>
        <taxon>Chaetothyriales</taxon>
        <taxon>Herpotrichiellaceae</taxon>
        <taxon>Exophiala</taxon>
    </lineage>
</organism>
<dbReference type="InterPro" id="IPR013022">
    <property type="entry name" value="Xyl_isomerase-like_TIM-brl"/>
</dbReference>
<dbReference type="GeneID" id="25332097"/>
<dbReference type="Pfam" id="PF01261">
    <property type="entry name" value="AP_endonuc_2"/>
    <property type="match status" value="1"/>
</dbReference>
<dbReference type="PANTHER" id="PTHR12110">
    <property type="entry name" value="HYDROXYPYRUVATE ISOMERASE"/>
    <property type="match status" value="1"/>
</dbReference>
<dbReference type="HOGENOM" id="CLU_035063_0_0_1"/>
<protein>
    <recommendedName>
        <fullName evidence="1">Xylose isomerase-like TIM barrel domain-containing protein</fullName>
    </recommendedName>
</protein>
<dbReference type="STRING" id="348802.A0A0D2EUI1"/>
<dbReference type="RefSeq" id="XP_013312058.1">
    <property type="nucleotide sequence ID" value="XM_013456604.1"/>
</dbReference>
<evidence type="ECO:0000313" key="3">
    <source>
        <dbReference type="Proteomes" id="UP000054342"/>
    </source>
</evidence>
<evidence type="ECO:0000259" key="1">
    <source>
        <dbReference type="Pfam" id="PF01261"/>
    </source>
</evidence>
<gene>
    <name evidence="2" type="ORF">PV05_10189</name>
</gene>
<dbReference type="InterPro" id="IPR050312">
    <property type="entry name" value="IolE/XylAMocC-like"/>
</dbReference>
<name>A0A0D2EUI1_9EURO</name>